<evidence type="ECO:0000256" key="2">
    <source>
        <dbReference type="SAM" id="MobiDB-lite"/>
    </source>
</evidence>
<dbReference type="Gene3D" id="1.25.40.10">
    <property type="entry name" value="Tetratricopeptide repeat domain"/>
    <property type="match status" value="2"/>
</dbReference>
<dbReference type="SMART" id="SM00028">
    <property type="entry name" value="TPR"/>
    <property type="match status" value="3"/>
</dbReference>
<evidence type="ECO:0000313" key="4">
    <source>
        <dbReference type="Proteomes" id="UP000186607"/>
    </source>
</evidence>
<dbReference type="InterPro" id="IPR011990">
    <property type="entry name" value="TPR-like_helical_dom_sf"/>
</dbReference>
<dbReference type="PANTHER" id="PTHR12558">
    <property type="entry name" value="CELL DIVISION CYCLE 16,23,27"/>
    <property type="match status" value="1"/>
</dbReference>
<feature type="repeat" description="TPR" evidence="1">
    <location>
        <begin position="444"/>
        <end position="477"/>
    </location>
</feature>
<feature type="repeat" description="TPR" evidence="1">
    <location>
        <begin position="484"/>
        <end position="517"/>
    </location>
</feature>
<dbReference type="InterPro" id="IPR019734">
    <property type="entry name" value="TPR_rpt"/>
</dbReference>
<sequence>MLWLRALRGLGKSALLRAAALGGGTLLVGQSGQPYQTLLPLAPDSAPTTDEGWLRFLIASKDALLLDDWEAADPESRRVLLRLAQSRAGGPLVFSSRERSPLGSGSGLSELPLRPLPPEALSAGEYAQTGGLPALVAALHAQESLSDTLATLLSPLSPQVRQVLACLALQDQPAPQVTRRALELDPEALAGAQETLGLAGLWQSGTGQGNIVQGGAGQAGIVAARSTVLVWLAAQPSLEAEVLILLAPQVPPAQALPLYLRAQALTGSSTLPGFQPALAVSALALLDAEQESEAETLLAAHARTPETWLLHARALDTLGRGPEALKRLEGLPLTPDVQAVRGLILWSIGRMEEARQAAEAALTGDLPTRARGHMVLGNLALSAQDFKLAKASFLRACGLFRLLGDNLGYLRALCQQAVAMTELGDDLTDTMQEIRPLSAQNPQAQTLSNIGWLLERQNEPQQALDFYRQAAQLAQTRQQATSAALAWNNVGTVEQQLGRLDAAEQAYQTAITYARHTGETHTLAMVLGNLGELKENLPLIEEALELLRGTGQEHLIAYFEEQRLAFMARSGGN</sequence>
<reference evidence="3 4" key="1">
    <citation type="submission" date="2017-01" db="EMBL/GenBank/DDBJ databases">
        <title>Genome Analysis of Deinococcus marmoris KOPRI26562.</title>
        <authorList>
            <person name="Kim J.H."/>
            <person name="Oh H.-M."/>
        </authorList>
    </citation>
    <scope>NUCLEOTIDE SEQUENCE [LARGE SCALE GENOMIC DNA]</scope>
    <source>
        <strain evidence="3 4">KOPRI26562</strain>
    </source>
</reference>
<proteinExistence type="predicted"/>
<protein>
    <submittedName>
        <fullName evidence="3">Tetratricopeptide TPR_2</fullName>
    </submittedName>
</protein>
<dbReference type="Proteomes" id="UP000186607">
    <property type="component" value="Unassembled WGS sequence"/>
</dbReference>
<dbReference type="Pfam" id="PF13424">
    <property type="entry name" value="TPR_12"/>
    <property type="match status" value="1"/>
</dbReference>
<dbReference type="Pfam" id="PF13374">
    <property type="entry name" value="TPR_10"/>
    <property type="match status" value="1"/>
</dbReference>
<keyword evidence="4" id="KW-1185">Reference proteome</keyword>
<dbReference type="SUPFAM" id="SSF48452">
    <property type="entry name" value="TPR-like"/>
    <property type="match status" value="2"/>
</dbReference>
<evidence type="ECO:0000256" key="1">
    <source>
        <dbReference type="PROSITE-ProRule" id="PRU00339"/>
    </source>
</evidence>
<comment type="caution">
    <text evidence="3">The sequence shown here is derived from an EMBL/GenBank/DDBJ whole genome shotgun (WGS) entry which is preliminary data.</text>
</comment>
<keyword evidence="1" id="KW-0802">TPR repeat</keyword>
<dbReference type="PROSITE" id="PS50005">
    <property type="entry name" value="TPR"/>
    <property type="match status" value="2"/>
</dbReference>
<feature type="region of interest" description="Disordered" evidence="2">
    <location>
        <begin position="94"/>
        <end position="113"/>
    </location>
</feature>
<accession>A0A1U7NSI7</accession>
<evidence type="ECO:0000313" key="3">
    <source>
        <dbReference type="EMBL" id="OLV15871.1"/>
    </source>
</evidence>
<name>A0A1U7NSI7_9DEIO</name>
<organism evidence="3 4">
    <name type="scientific">Deinococcus marmoris</name>
    <dbReference type="NCBI Taxonomy" id="249408"/>
    <lineage>
        <taxon>Bacteria</taxon>
        <taxon>Thermotogati</taxon>
        <taxon>Deinococcota</taxon>
        <taxon>Deinococci</taxon>
        <taxon>Deinococcales</taxon>
        <taxon>Deinococcaceae</taxon>
        <taxon>Deinococcus</taxon>
    </lineage>
</organism>
<gene>
    <name evidence="3" type="ORF">BOO71_0013729</name>
</gene>
<dbReference type="PANTHER" id="PTHR12558:SF13">
    <property type="entry name" value="CELL DIVISION CYCLE PROTEIN 27 HOMOLOG"/>
    <property type="match status" value="1"/>
</dbReference>
<dbReference type="AlphaFoldDB" id="A0A1U7NSI7"/>
<dbReference type="EMBL" id="MSTI01000160">
    <property type="protein sequence ID" value="OLV15871.1"/>
    <property type="molecule type" value="Genomic_DNA"/>
</dbReference>
<dbReference type="STRING" id="249408.BOO71_0013729"/>
<feature type="compositionally biased region" description="Low complexity" evidence="2">
    <location>
        <begin position="101"/>
        <end position="113"/>
    </location>
</feature>